<sequence>MPSGVDGLILAGVAHVKSNYDAGWGPGLLLILGVFGCLVVCAGAAVTRALLRVEGEKNWVGRAVGPVIFAMGLAMTVVGFGFSFGLL</sequence>
<keyword evidence="1" id="KW-0812">Transmembrane</keyword>
<gene>
    <name evidence="2" type="ORF">MOV08_18365</name>
</gene>
<feature type="transmembrane region" description="Helical" evidence="1">
    <location>
        <begin position="28"/>
        <end position="51"/>
    </location>
</feature>
<proteinExistence type="predicted"/>
<reference evidence="2 3" key="1">
    <citation type="submission" date="2022-03" db="EMBL/GenBank/DDBJ databases">
        <title>Streptomyces yunnanensis P86,complete genome.</title>
        <authorList>
            <person name="Chen S."/>
            <person name="Zhang Q."/>
        </authorList>
    </citation>
    <scope>NUCLEOTIDE SEQUENCE [LARGE SCALE GENOMIC DNA]</scope>
    <source>
        <strain evidence="2 3">P86</strain>
    </source>
</reference>
<evidence type="ECO:0000256" key="1">
    <source>
        <dbReference type="SAM" id="Phobius"/>
    </source>
</evidence>
<keyword evidence="1" id="KW-1133">Transmembrane helix</keyword>
<dbReference type="EMBL" id="CP095749">
    <property type="protein sequence ID" value="WEB41052.1"/>
    <property type="molecule type" value="Genomic_DNA"/>
</dbReference>
<keyword evidence="1" id="KW-0472">Membrane</keyword>
<name>A0ABY8AC14_9ACTN</name>
<dbReference type="RefSeq" id="WP_039633946.1">
    <property type="nucleotide sequence ID" value="NZ_CP095749.1"/>
</dbReference>
<dbReference type="Proteomes" id="UP001218629">
    <property type="component" value="Chromosome"/>
</dbReference>
<evidence type="ECO:0000313" key="3">
    <source>
        <dbReference type="Proteomes" id="UP001218629"/>
    </source>
</evidence>
<feature type="transmembrane region" description="Helical" evidence="1">
    <location>
        <begin position="63"/>
        <end position="86"/>
    </location>
</feature>
<keyword evidence="3" id="KW-1185">Reference proteome</keyword>
<accession>A0ABY8AC14</accession>
<protein>
    <recommendedName>
        <fullName evidence="4">V/A-type H+-transporting ATPase subunit K</fullName>
    </recommendedName>
</protein>
<evidence type="ECO:0000313" key="2">
    <source>
        <dbReference type="EMBL" id="WEB41052.1"/>
    </source>
</evidence>
<evidence type="ECO:0008006" key="4">
    <source>
        <dbReference type="Google" id="ProtNLM"/>
    </source>
</evidence>
<organism evidence="2 3">
    <name type="scientific">Streptomyces yunnanensis</name>
    <dbReference type="NCBI Taxonomy" id="156453"/>
    <lineage>
        <taxon>Bacteria</taxon>
        <taxon>Bacillati</taxon>
        <taxon>Actinomycetota</taxon>
        <taxon>Actinomycetes</taxon>
        <taxon>Kitasatosporales</taxon>
        <taxon>Streptomycetaceae</taxon>
        <taxon>Streptomyces</taxon>
    </lineage>
</organism>